<dbReference type="AlphaFoldDB" id="A0A418W1D6"/>
<dbReference type="Proteomes" id="UP000283458">
    <property type="component" value="Unassembled WGS sequence"/>
</dbReference>
<sequence>MWSVLLGSVGGLLAGFLAVAPALAADDCAAADTPMAQLICRDAALSQAASGLDGAVAALGETTDANGRLAIDAQQTLWLSRRNEICPVAPGDLTDAKATKARTECLARSFSTRTAQIEAQRAARGKPVADLPLSITDAAAPRLVPVQARPATLTRPVSVNALVGRWAKADPISRAAIDDCRSSYLEVTREQTANLVDPRIPGFPVEGRLAATGEFSKGVNVIDGNGNILALVRLDAAETPRLDRLTVQMAPPSTFAASFVRCR</sequence>
<comment type="caution">
    <text evidence="2">The sequence shown here is derived from an EMBL/GenBank/DDBJ whole genome shotgun (WGS) entry which is preliminary data.</text>
</comment>
<name>A0A418W1D6_9PROT</name>
<reference evidence="2 3" key="1">
    <citation type="submission" date="2018-09" db="EMBL/GenBank/DDBJ databases">
        <authorList>
            <person name="Zhu H."/>
        </authorList>
    </citation>
    <scope>NUCLEOTIDE SEQUENCE [LARGE SCALE GENOMIC DNA]</scope>
    <source>
        <strain evidence="2 3">K2W22B-5</strain>
    </source>
</reference>
<dbReference type="OrthoDB" id="7304469at2"/>
<dbReference type="EMBL" id="QYUL01000001">
    <property type="protein sequence ID" value="RJF83778.1"/>
    <property type="molecule type" value="Genomic_DNA"/>
</dbReference>
<feature type="signal peptide" evidence="1">
    <location>
        <begin position="1"/>
        <end position="24"/>
    </location>
</feature>
<evidence type="ECO:0000256" key="1">
    <source>
        <dbReference type="SAM" id="SignalP"/>
    </source>
</evidence>
<feature type="chain" id="PRO_5019431508" description="Lysozyme inhibitor LprI N-terminal domain-containing protein" evidence="1">
    <location>
        <begin position="25"/>
        <end position="263"/>
    </location>
</feature>
<proteinExistence type="predicted"/>
<protein>
    <recommendedName>
        <fullName evidence="4">Lysozyme inhibitor LprI N-terminal domain-containing protein</fullName>
    </recommendedName>
</protein>
<gene>
    <name evidence="2" type="ORF">D3877_03860</name>
</gene>
<accession>A0A418W1D6</accession>
<keyword evidence="1" id="KW-0732">Signal</keyword>
<dbReference type="RefSeq" id="WP_119829420.1">
    <property type="nucleotide sequence ID" value="NZ_QYUL01000001.1"/>
</dbReference>
<evidence type="ECO:0000313" key="3">
    <source>
        <dbReference type="Proteomes" id="UP000283458"/>
    </source>
</evidence>
<organism evidence="2 3">
    <name type="scientific">Azospirillum cavernae</name>
    <dbReference type="NCBI Taxonomy" id="2320860"/>
    <lineage>
        <taxon>Bacteria</taxon>
        <taxon>Pseudomonadati</taxon>
        <taxon>Pseudomonadota</taxon>
        <taxon>Alphaproteobacteria</taxon>
        <taxon>Rhodospirillales</taxon>
        <taxon>Azospirillaceae</taxon>
        <taxon>Azospirillum</taxon>
    </lineage>
</organism>
<evidence type="ECO:0008006" key="4">
    <source>
        <dbReference type="Google" id="ProtNLM"/>
    </source>
</evidence>
<keyword evidence="3" id="KW-1185">Reference proteome</keyword>
<evidence type="ECO:0000313" key="2">
    <source>
        <dbReference type="EMBL" id="RJF83778.1"/>
    </source>
</evidence>